<accession>A0A2S9V3X1</accession>
<dbReference type="InterPro" id="IPR003329">
    <property type="entry name" value="Cytidylyl_trans"/>
</dbReference>
<dbReference type="PANTHER" id="PTHR42866:SF2">
    <property type="entry name" value="3-DEOXY-MANNO-OCTULOSONATE CYTIDYLYLTRANSFERASE, MITOCHONDRIAL"/>
    <property type="match status" value="1"/>
</dbReference>
<evidence type="ECO:0000256" key="2">
    <source>
        <dbReference type="ARBA" id="ARBA00022679"/>
    </source>
</evidence>
<comment type="subcellular location">
    <subcellularLocation>
        <location evidence="5">Cytoplasm</location>
    </subcellularLocation>
    <subcellularLocation>
        <location evidence="1">Membrane</location>
    </subcellularLocation>
</comment>
<proteinExistence type="inferred from homology"/>
<dbReference type="OrthoDB" id="9815559at2"/>
<name>A0A2S9V3X1_9ALTE</name>
<dbReference type="EMBL" id="PVNP01000214">
    <property type="protein sequence ID" value="PRO71148.1"/>
    <property type="molecule type" value="Genomic_DNA"/>
</dbReference>
<keyword evidence="2 5" id="KW-0808">Transferase</keyword>
<evidence type="ECO:0000256" key="3">
    <source>
        <dbReference type="ARBA" id="ARBA00022695"/>
    </source>
</evidence>
<keyword evidence="5" id="KW-0963">Cytoplasm</keyword>
<dbReference type="Pfam" id="PF02348">
    <property type="entry name" value="CTP_transf_3"/>
    <property type="match status" value="1"/>
</dbReference>
<comment type="catalytic activity">
    <reaction evidence="5">
        <text>3-deoxy-alpha-D-manno-oct-2-ulosonate + CTP = CMP-3-deoxy-beta-D-manno-octulosonate + diphosphate</text>
        <dbReference type="Rhea" id="RHEA:23448"/>
        <dbReference type="ChEBI" id="CHEBI:33019"/>
        <dbReference type="ChEBI" id="CHEBI:37563"/>
        <dbReference type="ChEBI" id="CHEBI:85986"/>
        <dbReference type="ChEBI" id="CHEBI:85987"/>
        <dbReference type="EC" id="2.7.7.38"/>
    </reaction>
</comment>
<gene>
    <name evidence="5" type="primary">kdsB</name>
    <name evidence="6" type="ORF">C6Y40_23655</name>
</gene>
<evidence type="ECO:0000256" key="5">
    <source>
        <dbReference type="HAMAP-Rule" id="MF_00057"/>
    </source>
</evidence>
<evidence type="ECO:0000256" key="4">
    <source>
        <dbReference type="ARBA" id="ARBA00022985"/>
    </source>
</evidence>
<reference evidence="7" key="1">
    <citation type="journal article" date="2020" name="Int. J. Syst. Evol. Microbiol.">
        <title>Alteromonas alba sp. nov., a marine bacterium isolated from the seawater of the West Pacific Ocean.</title>
        <authorList>
            <person name="Sun C."/>
            <person name="Wu Y.-H."/>
            <person name="Xamxidin M."/>
            <person name="Cheng H."/>
            <person name="Xu X.-W."/>
        </authorList>
    </citation>
    <scope>NUCLEOTIDE SEQUENCE [LARGE SCALE GENOMIC DNA]</scope>
    <source>
        <strain evidence="7">190</strain>
    </source>
</reference>
<evidence type="ECO:0000313" key="7">
    <source>
        <dbReference type="Proteomes" id="UP000238949"/>
    </source>
</evidence>
<comment type="similarity">
    <text evidence="5">Belongs to the KdsB family.</text>
</comment>
<dbReference type="AlphaFoldDB" id="A0A2S9V3X1"/>
<comment type="function">
    <text evidence="5">Activates KDO (a required 8-carbon sugar) for incorporation into bacterial lipopolysaccharide in Gram-negative bacteria.</text>
</comment>
<dbReference type="NCBIfam" id="TIGR00466">
    <property type="entry name" value="kdsB"/>
    <property type="match status" value="1"/>
</dbReference>
<dbReference type="CDD" id="cd02517">
    <property type="entry name" value="CMP-KDO-Synthetase"/>
    <property type="match status" value="1"/>
</dbReference>
<dbReference type="UniPathway" id="UPA00358">
    <property type="reaction ID" value="UER00476"/>
</dbReference>
<comment type="caution">
    <text evidence="6">The sequence shown here is derived from an EMBL/GenBank/DDBJ whole genome shotgun (WGS) entry which is preliminary data.</text>
</comment>
<dbReference type="Proteomes" id="UP000238949">
    <property type="component" value="Unassembled WGS sequence"/>
</dbReference>
<dbReference type="HAMAP" id="MF_00057">
    <property type="entry name" value="KdsB"/>
    <property type="match status" value="1"/>
</dbReference>
<organism evidence="6 7">
    <name type="scientific">Alteromonas alba</name>
    <dbReference type="NCBI Taxonomy" id="2079529"/>
    <lineage>
        <taxon>Bacteria</taxon>
        <taxon>Pseudomonadati</taxon>
        <taxon>Pseudomonadota</taxon>
        <taxon>Gammaproteobacteria</taxon>
        <taxon>Alteromonadales</taxon>
        <taxon>Alteromonadaceae</taxon>
        <taxon>Alteromonas/Salinimonas group</taxon>
        <taxon>Alteromonas</taxon>
    </lineage>
</organism>
<dbReference type="GO" id="GO:0016020">
    <property type="term" value="C:membrane"/>
    <property type="evidence" value="ECO:0007669"/>
    <property type="project" value="UniProtKB-SubCell"/>
</dbReference>
<dbReference type="NCBIfam" id="NF003950">
    <property type="entry name" value="PRK05450.1-3"/>
    <property type="match status" value="1"/>
</dbReference>
<keyword evidence="3 5" id="KW-0548">Nucleotidyltransferase</keyword>
<dbReference type="GO" id="GO:0033468">
    <property type="term" value="P:CMP-keto-3-deoxy-D-manno-octulosonic acid biosynthetic process"/>
    <property type="evidence" value="ECO:0007669"/>
    <property type="project" value="UniProtKB-UniRule"/>
</dbReference>
<evidence type="ECO:0000256" key="1">
    <source>
        <dbReference type="ARBA" id="ARBA00004370"/>
    </source>
</evidence>
<keyword evidence="7" id="KW-1185">Reference proteome</keyword>
<dbReference type="InterPro" id="IPR004528">
    <property type="entry name" value="KdsB"/>
</dbReference>
<comment type="pathway">
    <text evidence="5">Nucleotide-sugar biosynthesis; CMP-3-deoxy-D-manno-octulosonate biosynthesis; CMP-3-deoxy-D-manno-octulosonate from 3-deoxy-D-manno-octulosonate and CTP: step 1/1.</text>
</comment>
<dbReference type="NCBIfam" id="NF009905">
    <property type="entry name" value="PRK13368.1"/>
    <property type="match status" value="1"/>
</dbReference>
<dbReference type="Gene3D" id="3.90.550.10">
    <property type="entry name" value="Spore Coat Polysaccharide Biosynthesis Protein SpsA, Chain A"/>
    <property type="match status" value="1"/>
</dbReference>
<dbReference type="PANTHER" id="PTHR42866">
    <property type="entry name" value="3-DEOXY-MANNO-OCTULOSONATE CYTIDYLYLTRANSFERASE"/>
    <property type="match status" value="1"/>
</dbReference>
<keyword evidence="4 5" id="KW-0448">Lipopolysaccharide biosynthesis</keyword>
<dbReference type="GO" id="GO:0009103">
    <property type="term" value="P:lipopolysaccharide biosynthetic process"/>
    <property type="evidence" value="ECO:0007669"/>
    <property type="project" value="UniProtKB-UniRule"/>
</dbReference>
<dbReference type="FunFam" id="3.90.550.10:FF:000011">
    <property type="entry name" value="3-deoxy-manno-octulosonate cytidylyltransferase"/>
    <property type="match status" value="1"/>
</dbReference>
<dbReference type="InterPro" id="IPR029044">
    <property type="entry name" value="Nucleotide-diphossugar_trans"/>
</dbReference>
<dbReference type="GO" id="GO:0008690">
    <property type="term" value="F:3-deoxy-manno-octulosonate cytidylyltransferase activity"/>
    <property type="evidence" value="ECO:0007669"/>
    <property type="project" value="UniProtKB-UniRule"/>
</dbReference>
<dbReference type="RefSeq" id="WP_105936847.1">
    <property type="nucleotide sequence ID" value="NZ_PVNP01000214.1"/>
</dbReference>
<sequence length="252" mass="27428">MDFTVVIPARYQSSRFPGKPLANIQGKPMVQHVVDRANEAGASKVIVATDDERIASVAAQFATVVMTATTHTSGTERIAEVIQTQQIADDTIIVNVQGDEPFVPADNIRQVAANLAANPAMQMATLCTPIAHEDDVFNPNIVKVVFSASGKALYFSRSVLPFARETMMQPPVSADPGLYYRHIGLYAYSASYVNQYVSYEPSALEQIESLEQLRALWYDDAIHIEEALSEPPVGIDTPDDLTNLLASLAADN</sequence>
<dbReference type="NCBIfam" id="NF003952">
    <property type="entry name" value="PRK05450.1-5"/>
    <property type="match status" value="1"/>
</dbReference>
<evidence type="ECO:0000313" key="6">
    <source>
        <dbReference type="EMBL" id="PRO71148.1"/>
    </source>
</evidence>
<protein>
    <recommendedName>
        <fullName evidence="5">3-deoxy-manno-octulosonate cytidylyltransferase</fullName>
        <ecNumber evidence="5">2.7.7.38</ecNumber>
    </recommendedName>
    <alternativeName>
        <fullName evidence="5">CMP-2-keto-3-deoxyoctulosonic acid synthase</fullName>
        <shortName evidence="5">CKS</shortName>
        <shortName evidence="5">CMP-KDO synthase</shortName>
    </alternativeName>
</protein>
<dbReference type="GO" id="GO:0005829">
    <property type="term" value="C:cytosol"/>
    <property type="evidence" value="ECO:0007669"/>
    <property type="project" value="TreeGrafter"/>
</dbReference>
<dbReference type="EC" id="2.7.7.38" evidence="5"/>
<dbReference type="SUPFAM" id="SSF53448">
    <property type="entry name" value="Nucleotide-diphospho-sugar transferases"/>
    <property type="match status" value="1"/>
</dbReference>